<dbReference type="AlphaFoldDB" id="A0A8H5SRX1"/>
<accession>A0A8H5SRX1</accession>
<dbReference type="Proteomes" id="UP000567885">
    <property type="component" value="Unassembled WGS sequence"/>
</dbReference>
<feature type="compositionally biased region" description="Polar residues" evidence="2">
    <location>
        <begin position="33"/>
        <end position="50"/>
    </location>
</feature>
<gene>
    <name evidence="3" type="ORF">FHETE_10914</name>
</gene>
<protein>
    <submittedName>
        <fullName evidence="3">Uncharacterized protein</fullName>
    </submittedName>
</protein>
<organism evidence="3 4">
    <name type="scientific">Fusarium heterosporum</name>
    <dbReference type="NCBI Taxonomy" id="42747"/>
    <lineage>
        <taxon>Eukaryota</taxon>
        <taxon>Fungi</taxon>
        <taxon>Dikarya</taxon>
        <taxon>Ascomycota</taxon>
        <taxon>Pezizomycotina</taxon>
        <taxon>Sordariomycetes</taxon>
        <taxon>Hypocreomycetidae</taxon>
        <taxon>Hypocreales</taxon>
        <taxon>Nectriaceae</taxon>
        <taxon>Fusarium</taxon>
        <taxon>Fusarium heterosporum species complex</taxon>
    </lineage>
</organism>
<sequence length="196" mass="22202">MLKRSNSQEHAIRKMAAVGETAENRRRVLQTDFSPGESQLLPDQQTQDRIQNAGDRERLREVDATMAILQVERNYLQGQIKSTDTPGRMDHESPVPLYQNLIAQDEIRKINELRSEIERLRSDKKALVSQRASLMESIEVVQGYFAGCQAAVLSQKQNLLSWCDPAIIQLLKEAGMTKANIERLKSLVRGKASETK</sequence>
<keyword evidence="1" id="KW-0175">Coiled coil</keyword>
<keyword evidence="4" id="KW-1185">Reference proteome</keyword>
<dbReference type="EMBL" id="JAAGWQ010000339">
    <property type="protein sequence ID" value="KAF5656637.1"/>
    <property type="molecule type" value="Genomic_DNA"/>
</dbReference>
<evidence type="ECO:0000313" key="4">
    <source>
        <dbReference type="Proteomes" id="UP000567885"/>
    </source>
</evidence>
<comment type="caution">
    <text evidence="3">The sequence shown here is derived from an EMBL/GenBank/DDBJ whole genome shotgun (WGS) entry which is preliminary data.</text>
</comment>
<proteinExistence type="predicted"/>
<feature type="coiled-coil region" evidence="1">
    <location>
        <begin position="103"/>
        <end position="137"/>
    </location>
</feature>
<feature type="region of interest" description="Disordered" evidence="2">
    <location>
        <begin position="33"/>
        <end position="55"/>
    </location>
</feature>
<reference evidence="3 4" key="1">
    <citation type="submission" date="2020-05" db="EMBL/GenBank/DDBJ databases">
        <title>Identification and distribution of gene clusters putatively required for synthesis of sphingolipid metabolism inhibitors in phylogenetically diverse species of the filamentous fungus Fusarium.</title>
        <authorList>
            <person name="Kim H.-S."/>
            <person name="Busman M."/>
            <person name="Brown D.W."/>
            <person name="Divon H."/>
            <person name="Uhlig S."/>
            <person name="Proctor R.H."/>
        </authorList>
    </citation>
    <scope>NUCLEOTIDE SEQUENCE [LARGE SCALE GENOMIC DNA]</scope>
    <source>
        <strain evidence="3 4">NRRL 20693</strain>
    </source>
</reference>
<evidence type="ECO:0000256" key="1">
    <source>
        <dbReference type="SAM" id="Coils"/>
    </source>
</evidence>
<evidence type="ECO:0000313" key="3">
    <source>
        <dbReference type="EMBL" id="KAF5656637.1"/>
    </source>
</evidence>
<evidence type="ECO:0000256" key="2">
    <source>
        <dbReference type="SAM" id="MobiDB-lite"/>
    </source>
</evidence>
<name>A0A8H5SRX1_FUSHE</name>